<gene>
    <name evidence="1" type="ORF">AUJ77_00905</name>
</gene>
<dbReference type="STRING" id="1805281.AUJ77_00905"/>
<dbReference type="AlphaFoldDB" id="A0A1J4V8C8"/>
<dbReference type="EMBL" id="MNVN01000009">
    <property type="protein sequence ID" value="OIO31045.1"/>
    <property type="molecule type" value="Genomic_DNA"/>
</dbReference>
<name>A0A1J4V8C8_9BACT</name>
<evidence type="ECO:0000313" key="2">
    <source>
        <dbReference type="Proteomes" id="UP000181992"/>
    </source>
</evidence>
<accession>A0A1J4V8C8</accession>
<evidence type="ECO:0000313" key="1">
    <source>
        <dbReference type="EMBL" id="OIO31045.1"/>
    </source>
</evidence>
<proteinExistence type="predicted"/>
<protein>
    <submittedName>
        <fullName evidence="1">Uncharacterized protein</fullName>
    </submittedName>
</protein>
<sequence length="103" mass="11489">MVSIVGITECGTQKCPLLEITFAGDVNGHGKCIVQIRKKSKNIFAIWICTHGGKIQKVIDEKITRLQLQAGFEQGFLRIHENTIHGFSEGRARARLRRMLGAV</sequence>
<comment type="caution">
    <text evidence="1">The sequence shown here is derived from an EMBL/GenBank/DDBJ whole genome shotgun (WGS) entry which is preliminary data.</text>
</comment>
<reference evidence="1 2" key="1">
    <citation type="journal article" date="2016" name="Environ. Microbiol.">
        <title>Genomic resolution of a cold subsurface aquifer community provides metabolic insights for novel microbes adapted to high CO concentrations.</title>
        <authorList>
            <person name="Probst A.J."/>
            <person name="Castelle C.J."/>
            <person name="Singh A."/>
            <person name="Brown C.T."/>
            <person name="Anantharaman K."/>
            <person name="Sharon I."/>
            <person name="Hug L.A."/>
            <person name="Burstein D."/>
            <person name="Emerson J.B."/>
            <person name="Thomas B.C."/>
            <person name="Banfield J.F."/>
        </authorList>
    </citation>
    <scope>NUCLEOTIDE SEQUENCE [LARGE SCALE GENOMIC DNA]</scope>
    <source>
        <strain evidence="1">CG1_02_43_90</strain>
    </source>
</reference>
<dbReference type="Proteomes" id="UP000181992">
    <property type="component" value="Unassembled WGS sequence"/>
</dbReference>
<organism evidence="1 2">
    <name type="scientific">Candidatus Nomurabacteria bacterium CG1_02_43_90</name>
    <dbReference type="NCBI Taxonomy" id="1805281"/>
    <lineage>
        <taxon>Bacteria</taxon>
        <taxon>Candidatus Nomuraibacteriota</taxon>
    </lineage>
</organism>